<keyword evidence="5" id="KW-1185">Reference proteome</keyword>
<feature type="compositionally biased region" description="Polar residues" evidence="2">
    <location>
        <begin position="128"/>
        <end position="137"/>
    </location>
</feature>
<dbReference type="EMBL" id="BJWL01000008">
    <property type="protein sequence ID" value="GFY92495.1"/>
    <property type="molecule type" value="Genomic_DNA"/>
</dbReference>
<evidence type="ECO:0000313" key="5">
    <source>
        <dbReference type="Proteomes" id="UP000585474"/>
    </source>
</evidence>
<dbReference type="InterPro" id="IPR036875">
    <property type="entry name" value="Znf_CCHC_sf"/>
</dbReference>
<feature type="compositionally biased region" description="Low complexity" evidence="2">
    <location>
        <begin position="214"/>
        <end position="227"/>
    </location>
</feature>
<accession>A0A7J0F1C8</accession>
<gene>
    <name evidence="4" type="ORF">Acr_08g0008910</name>
</gene>
<feature type="domain" description="CCHC-type" evidence="3">
    <location>
        <begin position="179"/>
        <end position="195"/>
    </location>
</feature>
<organism evidence="4 5">
    <name type="scientific">Actinidia rufa</name>
    <dbReference type="NCBI Taxonomy" id="165716"/>
    <lineage>
        <taxon>Eukaryota</taxon>
        <taxon>Viridiplantae</taxon>
        <taxon>Streptophyta</taxon>
        <taxon>Embryophyta</taxon>
        <taxon>Tracheophyta</taxon>
        <taxon>Spermatophyta</taxon>
        <taxon>Magnoliopsida</taxon>
        <taxon>eudicotyledons</taxon>
        <taxon>Gunneridae</taxon>
        <taxon>Pentapetalae</taxon>
        <taxon>asterids</taxon>
        <taxon>Ericales</taxon>
        <taxon>Actinidiaceae</taxon>
        <taxon>Actinidia</taxon>
    </lineage>
</organism>
<evidence type="ECO:0000313" key="4">
    <source>
        <dbReference type="EMBL" id="GFY92495.1"/>
    </source>
</evidence>
<sequence>MDELRDMMQTLVGAVHAQQQLLQQHFQQSQQPVNQHSECQVCGVRAIKADWRNDYSETAFANLAEYALHLVATNKMRANGLKRDCGTKSKRVVRPMVLPTYAKVLDRAIIVEQDEERKRYQDHKRCHNFQNEGSSRQKQYKMGQSEKSNEGNHKSPVPTCPTCEKNLYGECWWKVTSSRCFNCKEVVHLKRDCPKLRTGVNAVPMIGHGEKNARPGGNENRPGNPGNMSENEQRQGQVFGLMPGDPRNNEDVVAVERNGETKRSINRTTRSTQKNGRIGTRSSNSGTRRPMCNSCGTGDLRRNQA</sequence>
<name>A0A7J0F1C8_9ERIC</name>
<dbReference type="Gene3D" id="4.10.60.10">
    <property type="entry name" value="Zinc finger, CCHC-type"/>
    <property type="match status" value="1"/>
</dbReference>
<dbReference type="OrthoDB" id="1936908at2759"/>
<evidence type="ECO:0000256" key="1">
    <source>
        <dbReference type="PROSITE-ProRule" id="PRU00047"/>
    </source>
</evidence>
<keyword evidence="1" id="KW-0479">Metal-binding</keyword>
<reference evidence="4 5" key="1">
    <citation type="submission" date="2019-07" db="EMBL/GenBank/DDBJ databases">
        <title>De Novo Assembly of kiwifruit Actinidia rufa.</title>
        <authorList>
            <person name="Sugita-Konishi S."/>
            <person name="Sato K."/>
            <person name="Mori E."/>
            <person name="Abe Y."/>
            <person name="Kisaki G."/>
            <person name="Hamano K."/>
            <person name="Suezawa K."/>
            <person name="Otani M."/>
            <person name="Fukuda T."/>
            <person name="Manabe T."/>
            <person name="Gomi K."/>
            <person name="Tabuchi M."/>
            <person name="Akimitsu K."/>
            <person name="Kataoka I."/>
        </authorList>
    </citation>
    <scope>NUCLEOTIDE SEQUENCE [LARGE SCALE GENOMIC DNA]</scope>
    <source>
        <strain evidence="5">cv. Fuchu</strain>
    </source>
</reference>
<dbReference type="InterPro" id="IPR001878">
    <property type="entry name" value="Znf_CCHC"/>
</dbReference>
<dbReference type="GO" id="GO:0003676">
    <property type="term" value="F:nucleic acid binding"/>
    <property type="evidence" value="ECO:0007669"/>
    <property type="project" value="InterPro"/>
</dbReference>
<feature type="region of interest" description="Disordered" evidence="2">
    <location>
        <begin position="206"/>
        <end position="231"/>
    </location>
</feature>
<proteinExistence type="predicted"/>
<keyword evidence="1" id="KW-0863">Zinc-finger</keyword>
<dbReference type="PROSITE" id="PS50158">
    <property type="entry name" value="ZF_CCHC"/>
    <property type="match status" value="1"/>
</dbReference>
<feature type="region of interest" description="Disordered" evidence="2">
    <location>
        <begin position="255"/>
        <end position="305"/>
    </location>
</feature>
<dbReference type="Proteomes" id="UP000585474">
    <property type="component" value="Unassembled WGS sequence"/>
</dbReference>
<keyword evidence="1" id="KW-0862">Zinc</keyword>
<dbReference type="AlphaFoldDB" id="A0A7J0F1C8"/>
<protein>
    <recommendedName>
        <fullName evidence="3">CCHC-type domain-containing protein</fullName>
    </recommendedName>
</protein>
<feature type="region of interest" description="Disordered" evidence="2">
    <location>
        <begin position="121"/>
        <end position="159"/>
    </location>
</feature>
<dbReference type="SMART" id="SM00343">
    <property type="entry name" value="ZnF_C2HC"/>
    <property type="match status" value="1"/>
</dbReference>
<feature type="compositionally biased region" description="Polar residues" evidence="2">
    <location>
        <begin position="266"/>
        <end position="287"/>
    </location>
</feature>
<dbReference type="SUPFAM" id="SSF57756">
    <property type="entry name" value="Retrovirus zinc finger-like domains"/>
    <property type="match status" value="1"/>
</dbReference>
<dbReference type="GO" id="GO:0008270">
    <property type="term" value="F:zinc ion binding"/>
    <property type="evidence" value="ECO:0007669"/>
    <property type="project" value="UniProtKB-KW"/>
</dbReference>
<comment type="caution">
    <text evidence="4">The sequence shown here is derived from an EMBL/GenBank/DDBJ whole genome shotgun (WGS) entry which is preliminary data.</text>
</comment>
<evidence type="ECO:0000259" key="3">
    <source>
        <dbReference type="PROSITE" id="PS50158"/>
    </source>
</evidence>
<evidence type="ECO:0000256" key="2">
    <source>
        <dbReference type="SAM" id="MobiDB-lite"/>
    </source>
</evidence>